<comment type="caution">
    <text evidence="6">The sequence shown here is derived from an EMBL/GenBank/DDBJ whole genome shotgun (WGS) entry which is preliminary data.</text>
</comment>
<evidence type="ECO:0000313" key="7">
    <source>
        <dbReference type="Proteomes" id="UP000631114"/>
    </source>
</evidence>
<organism evidence="6 7">
    <name type="scientific">Coptis chinensis</name>
    <dbReference type="NCBI Taxonomy" id="261450"/>
    <lineage>
        <taxon>Eukaryota</taxon>
        <taxon>Viridiplantae</taxon>
        <taxon>Streptophyta</taxon>
        <taxon>Embryophyta</taxon>
        <taxon>Tracheophyta</taxon>
        <taxon>Spermatophyta</taxon>
        <taxon>Magnoliopsida</taxon>
        <taxon>Ranunculales</taxon>
        <taxon>Ranunculaceae</taxon>
        <taxon>Coptidoideae</taxon>
        <taxon>Coptis</taxon>
    </lineage>
</organism>
<name>A0A835HRE8_9MAGN</name>
<keyword evidence="7" id="KW-1185">Reference proteome</keyword>
<gene>
    <name evidence="6" type="ORF">IFM89_034547</name>
</gene>
<dbReference type="OrthoDB" id="687700at2759"/>
<dbReference type="GO" id="GO:0008270">
    <property type="term" value="F:zinc ion binding"/>
    <property type="evidence" value="ECO:0007669"/>
    <property type="project" value="UniProtKB-KW"/>
</dbReference>
<evidence type="ECO:0000259" key="5">
    <source>
        <dbReference type="PROSITE" id="PS50966"/>
    </source>
</evidence>
<dbReference type="InterPro" id="IPR007527">
    <property type="entry name" value="Znf_SWIM"/>
</dbReference>
<dbReference type="EMBL" id="JADFTS010000006">
    <property type="protein sequence ID" value="KAF9603214.1"/>
    <property type="molecule type" value="Genomic_DNA"/>
</dbReference>
<proteinExistence type="predicted"/>
<evidence type="ECO:0000256" key="1">
    <source>
        <dbReference type="ARBA" id="ARBA00022723"/>
    </source>
</evidence>
<feature type="domain" description="SWIM-type" evidence="5">
    <location>
        <begin position="97"/>
        <end position="129"/>
    </location>
</feature>
<sequence length="131" mass="15070">MYKNFKKNFSGELWENLAWGPVKAYKQQELIKILGVINKTDSKALDWELSLSLMPGEVVLNVLFMIKKRELRYNWYKIKGVSDVEYLAINTKTGTKYNVDIGKLQCSCIEWKMSGVPCAHAVAVLTPRRPQ</sequence>
<protein>
    <recommendedName>
        <fullName evidence="5">SWIM-type domain-containing protein</fullName>
    </recommendedName>
</protein>
<dbReference type="SMART" id="SM00575">
    <property type="entry name" value="ZnF_PMZ"/>
    <property type="match status" value="1"/>
</dbReference>
<keyword evidence="1" id="KW-0479">Metal-binding</keyword>
<evidence type="ECO:0000313" key="6">
    <source>
        <dbReference type="EMBL" id="KAF9603214.1"/>
    </source>
</evidence>
<dbReference type="PROSITE" id="PS50966">
    <property type="entry name" value="ZF_SWIM"/>
    <property type="match status" value="1"/>
</dbReference>
<reference evidence="6 7" key="1">
    <citation type="submission" date="2020-10" db="EMBL/GenBank/DDBJ databases">
        <title>The Coptis chinensis genome and diversification of protoberbering-type alkaloids.</title>
        <authorList>
            <person name="Wang B."/>
            <person name="Shu S."/>
            <person name="Song C."/>
            <person name="Liu Y."/>
        </authorList>
    </citation>
    <scope>NUCLEOTIDE SEQUENCE [LARGE SCALE GENOMIC DNA]</scope>
    <source>
        <strain evidence="6">HL-2020</strain>
        <tissue evidence="6">Leaf</tissue>
    </source>
</reference>
<dbReference type="InterPro" id="IPR006564">
    <property type="entry name" value="Znf_PMZ"/>
</dbReference>
<dbReference type="AlphaFoldDB" id="A0A835HRE8"/>
<evidence type="ECO:0000256" key="2">
    <source>
        <dbReference type="ARBA" id="ARBA00022771"/>
    </source>
</evidence>
<dbReference type="Proteomes" id="UP000631114">
    <property type="component" value="Unassembled WGS sequence"/>
</dbReference>
<dbReference type="Pfam" id="PF04434">
    <property type="entry name" value="SWIM"/>
    <property type="match status" value="1"/>
</dbReference>
<evidence type="ECO:0000256" key="4">
    <source>
        <dbReference type="PROSITE-ProRule" id="PRU00325"/>
    </source>
</evidence>
<evidence type="ECO:0000256" key="3">
    <source>
        <dbReference type="ARBA" id="ARBA00022833"/>
    </source>
</evidence>
<keyword evidence="3" id="KW-0862">Zinc</keyword>
<keyword evidence="2 4" id="KW-0863">Zinc-finger</keyword>
<accession>A0A835HRE8</accession>